<proteinExistence type="predicted"/>
<protein>
    <submittedName>
        <fullName evidence="3">Uncharacterized protein</fullName>
    </submittedName>
</protein>
<dbReference type="Gene3D" id="3.90.20.10">
    <property type="match status" value="1"/>
</dbReference>
<organism evidence="3 4">
    <name type="scientific">Dreissena polymorpha</name>
    <name type="common">Zebra mussel</name>
    <name type="synonym">Mytilus polymorpha</name>
    <dbReference type="NCBI Taxonomy" id="45954"/>
    <lineage>
        <taxon>Eukaryota</taxon>
        <taxon>Metazoa</taxon>
        <taxon>Spiralia</taxon>
        <taxon>Lophotrochozoa</taxon>
        <taxon>Mollusca</taxon>
        <taxon>Bivalvia</taxon>
        <taxon>Autobranchia</taxon>
        <taxon>Heteroconchia</taxon>
        <taxon>Euheterodonta</taxon>
        <taxon>Imparidentia</taxon>
        <taxon>Neoheterodontei</taxon>
        <taxon>Myida</taxon>
        <taxon>Dreissenoidea</taxon>
        <taxon>Dreissenidae</taxon>
        <taxon>Dreissena</taxon>
    </lineage>
</organism>
<feature type="coiled-coil region" evidence="1">
    <location>
        <begin position="102"/>
        <end position="184"/>
    </location>
</feature>
<gene>
    <name evidence="3" type="ORF">DPMN_105895</name>
</gene>
<sequence length="244" mass="27519">MTRKRKPSKQSPDNGQTTTNSNAKKANKETKENQMAQNVSCTPGYGQSGQNGQLQAQASQSFNYSQMPNAPMGQFIMSTPAYQGQSFMSQLASPISPNHDILATILDRLNSMDNKLSQLEKIQSSVSAMNIRIDKVDKRISDIESRITEVEKSCEFSGSAAEDISNKQKQLDTLLKNMKHLTTTEDAHVAKESKLQAEVTDLKCRSMRDNLLFFRIPEEQNEICENTIWTLLSPNYIFKMQKRK</sequence>
<reference evidence="3" key="1">
    <citation type="journal article" date="2019" name="bioRxiv">
        <title>The Genome of the Zebra Mussel, Dreissena polymorpha: A Resource for Invasive Species Research.</title>
        <authorList>
            <person name="McCartney M.A."/>
            <person name="Auch B."/>
            <person name="Kono T."/>
            <person name="Mallez S."/>
            <person name="Zhang Y."/>
            <person name="Obille A."/>
            <person name="Becker A."/>
            <person name="Abrahante J.E."/>
            <person name="Garbe J."/>
            <person name="Badalamenti J.P."/>
            <person name="Herman A."/>
            <person name="Mangelson H."/>
            <person name="Liachko I."/>
            <person name="Sullivan S."/>
            <person name="Sone E.D."/>
            <person name="Koren S."/>
            <person name="Silverstein K.A.T."/>
            <person name="Beckman K.B."/>
            <person name="Gohl D.M."/>
        </authorList>
    </citation>
    <scope>NUCLEOTIDE SEQUENCE</scope>
    <source>
        <strain evidence="3">Duluth1</strain>
        <tissue evidence="3">Whole animal</tissue>
    </source>
</reference>
<evidence type="ECO:0000256" key="2">
    <source>
        <dbReference type="SAM" id="MobiDB-lite"/>
    </source>
</evidence>
<dbReference type="EMBL" id="JAIWYP010000004">
    <property type="protein sequence ID" value="KAH3832603.1"/>
    <property type="molecule type" value="Genomic_DNA"/>
</dbReference>
<feature type="region of interest" description="Disordered" evidence="2">
    <location>
        <begin position="1"/>
        <end position="57"/>
    </location>
</feature>
<dbReference type="Proteomes" id="UP000828390">
    <property type="component" value="Unassembled WGS sequence"/>
</dbReference>
<name>A0A9D4QHW2_DREPO</name>
<keyword evidence="4" id="KW-1185">Reference proteome</keyword>
<accession>A0A9D4QHW2</accession>
<reference evidence="3" key="2">
    <citation type="submission" date="2020-11" db="EMBL/GenBank/DDBJ databases">
        <authorList>
            <person name="McCartney M.A."/>
            <person name="Auch B."/>
            <person name="Kono T."/>
            <person name="Mallez S."/>
            <person name="Becker A."/>
            <person name="Gohl D.M."/>
            <person name="Silverstein K.A.T."/>
            <person name="Koren S."/>
            <person name="Bechman K.B."/>
            <person name="Herman A."/>
            <person name="Abrahante J.E."/>
            <person name="Garbe J."/>
        </authorList>
    </citation>
    <scope>NUCLEOTIDE SEQUENCE</scope>
    <source>
        <strain evidence="3">Duluth1</strain>
        <tissue evidence="3">Whole animal</tissue>
    </source>
</reference>
<evidence type="ECO:0000256" key="1">
    <source>
        <dbReference type="SAM" id="Coils"/>
    </source>
</evidence>
<evidence type="ECO:0000313" key="4">
    <source>
        <dbReference type="Proteomes" id="UP000828390"/>
    </source>
</evidence>
<evidence type="ECO:0000313" key="3">
    <source>
        <dbReference type="EMBL" id="KAH3832603.1"/>
    </source>
</evidence>
<comment type="caution">
    <text evidence="3">The sequence shown here is derived from an EMBL/GenBank/DDBJ whole genome shotgun (WGS) entry which is preliminary data.</text>
</comment>
<feature type="compositionally biased region" description="Polar residues" evidence="2">
    <location>
        <begin position="48"/>
        <end position="57"/>
    </location>
</feature>
<keyword evidence="1" id="KW-0175">Coiled coil</keyword>
<dbReference type="AlphaFoldDB" id="A0A9D4QHW2"/>